<proteinExistence type="inferred from homology"/>
<sequence length="168" mass="18697">MNANTFDIAGLYTSEQGRLRRLIRRLVGNKTTTDDLVHQAFVKLLAAADGGNIDNCPAYLRTTARNLALNHLRDLKRHAEIGVSDAELHAIPDLQPSPEMTVVYRCELRRVLQAVASLPPKRREVFVLNKFEGLSYDEIAARLGVSRNTVISHIVIALADLDRKIGSK</sequence>
<dbReference type="Pfam" id="PF08281">
    <property type="entry name" value="Sigma70_r4_2"/>
    <property type="match status" value="1"/>
</dbReference>
<dbReference type="InterPro" id="IPR013324">
    <property type="entry name" value="RNA_pol_sigma_r3/r4-like"/>
</dbReference>
<dbReference type="Proteomes" id="UP000483035">
    <property type="component" value="Unassembled WGS sequence"/>
</dbReference>
<dbReference type="InterPro" id="IPR007627">
    <property type="entry name" value="RNA_pol_sigma70_r2"/>
</dbReference>
<evidence type="ECO:0000256" key="2">
    <source>
        <dbReference type="ARBA" id="ARBA00023015"/>
    </source>
</evidence>
<dbReference type="CDD" id="cd06171">
    <property type="entry name" value="Sigma70_r4"/>
    <property type="match status" value="1"/>
</dbReference>
<reference evidence="8 9" key="1">
    <citation type="submission" date="2019-12" db="EMBL/GenBank/DDBJ databases">
        <title>Rhizobium genotypes associated with high levels of biological nitrogen fixation by grain legumes in a temperate-maritime cropping system.</title>
        <authorList>
            <person name="Maluk M."/>
            <person name="Francesc Ferrando Molina F."/>
            <person name="Lopez Del Egido L."/>
            <person name="Lafos M."/>
            <person name="Langarica-Fuentes A."/>
            <person name="Gebre Yohannes G."/>
            <person name="Young M.W."/>
            <person name="Martin P."/>
            <person name="Gantlett R."/>
            <person name="Kenicer G."/>
            <person name="Hawes C."/>
            <person name="Begg G.S."/>
            <person name="Quilliam R.S."/>
            <person name="Squire G.R."/>
            <person name="Poole P.S."/>
            <person name="Young P.W."/>
            <person name="Iannetta P.M."/>
            <person name="James E.K."/>
        </authorList>
    </citation>
    <scope>NUCLEOTIDE SEQUENCE [LARGE SCALE GENOMIC DNA]</scope>
    <source>
        <strain evidence="8 9">JHI1118</strain>
    </source>
</reference>
<evidence type="ECO:0000259" key="6">
    <source>
        <dbReference type="Pfam" id="PF04542"/>
    </source>
</evidence>
<keyword evidence="2" id="KW-0805">Transcription regulation</keyword>
<dbReference type="NCBIfam" id="TIGR02937">
    <property type="entry name" value="sigma70-ECF"/>
    <property type="match status" value="1"/>
</dbReference>
<dbReference type="GO" id="GO:0016987">
    <property type="term" value="F:sigma factor activity"/>
    <property type="evidence" value="ECO:0007669"/>
    <property type="project" value="UniProtKB-KW"/>
</dbReference>
<organism evidence="8 9">
    <name type="scientific">Rhizobium lusitanum</name>
    <dbReference type="NCBI Taxonomy" id="293958"/>
    <lineage>
        <taxon>Bacteria</taxon>
        <taxon>Pseudomonadati</taxon>
        <taxon>Pseudomonadota</taxon>
        <taxon>Alphaproteobacteria</taxon>
        <taxon>Hyphomicrobiales</taxon>
        <taxon>Rhizobiaceae</taxon>
        <taxon>Rhizobium/Agrobacterium group</taxon>
        <taxon>Rhizobium</taxon>
    </lineage>
</organism>
<evidence type="ECO:0000256" key="4">
    <source>
        <dbReference type="ARBA" id="ARBA00023125"/>
    </source>
</evidence>
<dbReference type="SUPFAM" id="SSF88659">
    <property type="entry name" value="Sigma3 and sigma4 domains of RNA polymerase sigma factors"/>
    <property type="match status" value="1"/>
</dbReference>
<dbReference type="InterPro" id="IPR036388">
    <property type="entry name" value="WH-like_DNA-bd_sf"/>
</dbReference>
<dbReference type="EMBL" id="WUEY01000010">
    <property type="protein sequence ID" value="NEI72133.1"/>
    <property type="molecule type" value="Genomic_DNA"/>
</dbReference>
<evidence type="ECO:0000313" key="9">
    <source>
        <dbReference type="Proteomes" id="UP000483035"/>
    </source>
</evidence>
<dbReference type="PANTHER" id="PTHR43133:SF8">
    <property type="entry name" value="RNA POLYMERASE SIGMA FACTOR HI_1459-RELATED"/>
    <property type="match status" value="1"/>
</dbReference>
<dbReference type="Pfam" id="PF04542">
    <property type="entry name" value="Sigma70_r2"/>
    <property type="match status" value="1"/>
</dbReference>
<dbReference type="InterPro" id="IPR013325">
    <property type="entry name" value="RNA_pol_sigma_r2"/>
</dbReference>
<dbReference type="Gene3D" id="1.10.1740.10">
    <property type="match status" value="1"/>
</dbReference>
<dbReference type="PANTHER" id="PTHR43133">
    <property type="entry name" value="RNA POLYMERASE ECF-TYPE SIGMA FACTO"/>
    <property type="match status" value="1"/>
</dbReference>
<evidence type="ECO:0000259" key="7">
    <source>
        <dbReference type="Pfam" id="PF08281"/>
    </source>
</evidence>
<feature type="domain" description="RNA polymerase sigma-70 region 2" evidence="6">
    <location>
        <begin position="11"/>
        <end position="77"/>
    </location>
</feature>
<comment type="caution">
    <text evidence="8">The sequence shown here is derived from an EMBL/GenBank/DDBJ whole genome shotgun (WGS) entry which is preliminary data.</text>
</comment>
<dbReference type="SUPFAM" id="SSF88946">
    <property type="entry name" value="Sigma2 domain of RNA polymerase sigma factors"/>
    <property type="match status" value="1"/>
</dbReference>
<dbReference type="GO" id="GO:0006352">
    <property type="term" value="P:DNA-templated transcription initiation"/>
    <property type="evidence" value="ECO:0007669"/>
    <property type="project" value="InterPro"/>
</dbReference>
<feature type="domain" description="RNA polymerase sigma factor 70 region 4 type 2" evidence="7">
    <location>
        <begin position="109"/>
        <end position="159"/>
    </location>
</feature>
<dbReference type="GO" id="GO:0003677">
    <property type="term" value="F:DNA binding"/>
    <property type="evidence" value="ECO:0007669"/>
    <property type="project" value="UniProtKB-KW"/>
</dbReference>
<keyword evidence="4" id="KW-0238">DNA-binding</keyword>
<comment type="similarity">
    <text evidence="1">Belongs to the sigma-70 factor family. ECF subfamily.</text>
</comment>
<accession>A0A6L9U858</accession>
<evidence type="ECO:0000256" key="1">
    <source>
        <dbReference type="ARBA" id="ARBA00010641"/>
    </source>
</evidence>
<dbReference type="AlphaFoldDB" id="A0A6L9U858"/>
<dbReference type="InterPro" id="IPR014284">
    <property type="entry name" value="RNA_pol_sigma-70_dom"/>
</dbReference>
<dbReference type="RefSeq" id="WP_163989135.1">
    <property type="nucleotide sequence ID" value="NZ_WUEY01000010.1"/>
</dbReference>
<name>A0A6L9U858_9HYPH</name>
<evidence type="ECO:0000313" key="8">
    <source>
        <dbReference type="EMBL" id="NEI72133.1"/>
    </source>
</evidence>
<keyword evidence="3" id="KW-0731">Sigma factor</keyword>
<protein>
    <submittedName>
        <fullName evidence="8">Sigma-70 family RNA polymerase sigma factor</fullName>
    </submittedName>
</protein>
<dbReference type="Gene3D" id="1.10.10.10">
    <property type="entry name" value="Winged helix-like DNA-binding domain superfamily/Winged helix DNA-binding domain"/>
    <property type="match status" value="1"/>
</dbReference>
<evidence type="ECO:0000256" key="3">
    <source>
        <dbReference type="ARBA" id="ARBA00023082"/>
    </source>
</evidence>
<gene>
    <name evidence="8" type="ORF">GR212_21335</name>
</gene>
<keyword evidence="5" id="KW-0804">Transcription</keyword>
<dbReference type="InterPro" id="IPR039425">
    <property type="entry name" value="RNA_pol_sigma-70-like"/>
</dbReference>
<dbReference type="InterPro" id="IPR013249">
    <property type="entry name" value="RNA_pol_sigma70_r4_t2"/>
</dbReference>
<evidence type="ECO:0000256" key="5">
    <source>
        <dbReference type="ARBA" id="ARBA00023163"/>
    </source>
</evidence>